<protein>
    <submittedName>
        <fullName evidence="8">tRNA modification GTPase MnmE</fullName>
    </submittedName>
</protein>
<comment type="subcellular location">
    <subcellularLocation>
        <location evidence="1">Mitochondrion</location>
    </subcellularLocation>
</comment>
<dbReference type="PANTHER" id="PTHR42714:SF2">
    <property type="entry name" value="TRNA MODIFICATION GTPASE GTPBP3, MITOCHONDRIAL"/>
    <property type="match status" value="1"/>
</dbReference>
<dbReference type="InterPro" id="IPR025867">
    <property type="entry name" value="MnmE_helical"/>
</dbReference>
<accession>A0A1R1YTR7</accession>
<sequence>MQRLPAQAISSSLSGPRIKEALYSSKKASSFNFFRNGISKKFDLSLRNFSAIKSSRFFPTTIFALSTSPGKAGIAIIRVSGTASTLIIDQMTKSLNGKQSRIKPRTTCLRKIHEYGNETNLIDVGIVTLFNAPYSYTGEDMVELHVHGGNSIVKAVLNSIGKIPSCVLAKPGEFSERAFYNNKLDLTEIEGLADLINAETEYQRKQALSQAQGSNKQVFMGWRSSIIDAMANIETMIDFSEEESIDADLFANGSHYTPPPLFLLPPNLF</sequence>
<comment type="similarity">
    <text evidence="2">Belongs to the TRAFAC class TrmE-Era-EngA-EngB-Septin-like GTPase superfamily. TrmE GTPase family.</text>
</comment>
<evidence type="ECO:0000256" key="2">
    <source>
        <dbReference type="ARBA" id="ARBA00011043"/>
    </source>
</evidence>
<keyword evidence="5" id="KW-0342">GTP-binding</keyword>
<evidence type="ECO:0000256" key="5">
    <source>
        <dbReference type="ARBA" id="ARBA00023134"/>
    </source>
</evidence>
<dbReference type="SUPFAM" id="SSF103025">
    <property type="entry name" value="Folate-binding domain"/>
    <property type="match status" value="1"/>
</dbReference>
<dbReference type="GO" id="GO:0002098">
    <property type="term" value="P:tRNA wobble uridine modification"/>
    <property type="evidence" value="ECO:0007669"/>
    <property type="project" value="TreeGrafter"/>
</dbReference>
<evidence type="ECO:0000259" key="7">
    <source>
        <dbReference type="Pfam" id="PF12631"/>
    </source>
</evidence>
<evidence type="ECO:0000256" key="4">
    <source>
        <dbReference type="ARBA" id="ARBA00022741"/>
    </source>
</evidence>
<dbReference type="Proteomes" id="UP000187429">
    <property type="component" value="Unassembled WGS sequence"/>
</dbReference>
<keyword evidence="9" id="KW-1185">Reference proteome</keyword>
<dbReference type="FunFam" id="3.30.1360.120:FF:000007">
    <property type="entry name" value="tRNA modification GTPase GTPBP3, mitochondrial"/>
    <property type="match status" value="1"/>
</dbReference>
<dbReference type="Gene3D" id="3.30.1360.120">
    <property type="entry name" value="Probable tRNA modification gtpase trme, domain 1"/>
    <property type="match status" value="1"/>
</dbReference>
<gene>
    <name evidence="8" type="ORF">AYI69_g162</name>
</gene>
<dbReference type="Pfam" id="PF12631">
    <property type="entry name" value="MnmE_helical"/>
    <property type="match status" value="1"/>
</dbReference>
<organism evidence="8 9">
    <name type="scientific">Smittium culicis</name>
    <dbReference type="NCBI Taxonomy" id="133412"/>
    <lineage>
        <taxon>Eukaryota</taxon>
        <taxon>Fungi</taxon>
        <taxon>Fungi incertae sedis</taxon>
        <taxon>Zoopagomycota</taxon>
        <taxon>Kickxellomycotina</taxon>
        <taxon>Harpellomycetes</taxon>
        <taxon>Harpellales</taxon>
        <taxon>Legeriomycetaceae</taxon>
        <taxon>Smittium</taxon>
    </lineage>
</organism>
<evidence type="ECO:0000313" key="8">
    <source>
        <dbReference type="EMBL" id="OMJ30294.1"/>
    </source>
</evidence>
<comment type="caution">
    <text evidence="8">The sequence shown here is derived from an EMBL/GenBank/DDBJ whole genome shotgun (WGS) entry which is preliminary data.</text>
</comment>
<dbReference type="EMBL" id="LSSM01000034">
    <property type="protein sequence ID" value="OMJ30294.1"/>
    <property type="molecule type" value="Genomic_DNA"/>
</dbReference>
<dbReference type="InterPro" id="IPR018948">
    <property type="entry name" value="GTP-bd_TrmE_N"/>
</dbReference>
<reference evidence="9" key="1">
    <citation type="submission" date="2017-01" db="EMBL/GenBank/DDBJ databases">
        <authorList>
            <person name="Wang Y."/>
            <person name="White M."/>
            <person name="Kvist S."/>
            <person name="Moncalvo J.-M."/>
        </authorList>
    </citation>
    <scope>NUCLEOTIDE SEQUENCE [LARGE SCALE GENOMIC DNA]</scope>
    <source>
        <strain evidence="9">ID-206-W2</strain>
    </source>
</reference>
<evidence type="ECO:0000259" key="6">
    <source>
        <dbReference type="Pfam" id="PF10396"/>
    </source>
</evidence>
<dbReference type="Pfam" id="PF10396">
    <property type="entry name" value="TrmE_N"/>
    <property type="match status" value="1"/>
</dbReference>
<dbReference type="CDD" id="cd14858">
    <property type="entry name" value="TrmE_N"/>
    <property type="match status" value="1"/>
</dbReference>
<evidence type="ECO:0000256" key="1">
    <source>
        <dbReference type="ARBA" id="ARBA00004173"/>
    </source>
</evidence>
<dbReference type="GO" id="GO:0005739">
    <property type="term" value="C:mitochondrion"/>
    <property type="evidence" value="ECO:0007669"/>
    <property type="project" value="UniProtKB-SubCell"/>
</dbReference>
<keyword evidence="3" id="KW-0819">tRNA processing</keyword>
<dbReference type="OrthoDB" id="188276at2759"/>
<keyword evidence="4" id="KW-0547">Nucleotide-binding</keyword>
<name>A0A1R1YTR7_9FUNG</name>
<dbReference type="AlphaFoldDB" id="A0A1R1YTR7"/>
<dbReference type="InterPro" id="IPR027266">
    <property type="entry name" value="TrmE/GcvT-like"/>
</dbReference>
<feature type="domain" description="MnmE helical" evidence="7">
    <location>
        <begin position="186"/>
        <end position="246"/>
    </location>
</feature>
<evidence type="ECO:0000256" key="3">
    <source>
        <dbReference type="ARBA" id="ARBA00022694"/>
    </source>
</evidence>
<dbReference type="SUPFAM" id="SSF116878">
    <property type="entry name" value="TrmE connector domain"/>
    <property type="match status" value="1"/>
</dbReference>
<dbReference type="GO" id="GO:0030488">
    <property type="term" value="P:tRNA methylation"/>
    <property type="evidence" value="ECO:0007669"/>
    <property type="project" value="TreeGrafter"/>
</dbReference>
<dbReference type="InterPro" id="IPR027368">
    <property type="entry name" value="MnmE_dom2"/>
</dbReference>
<dbReference type="PANTHER" id="PTHR42714">
    <property type="entry name" value="TRNA MODIFICATION GTPASE GTPBP3"/>
    <property type="match status" value="1"/>
</dbReference>
<feature type="domain" description="GTP-binding protein TrmE N-terminal" evidence="6">
    <location>
        <begin position="61"/>
        <end position="183"/>
    </location>
</feature>
<evidence type="ECO:0000313" key="9">
    <source>
        <dbReference type="Proteomes" id="UP000187429"/>
    </source>
</evidence>
<dbReference type="Gene3D" id="1.20.120.430">
    <property type="entry name" value="tRNA modification GTPase MnmE domain 2"/>
    <property type="match status" value="1"/>
</dbReference>
<proteinExistence type="inferred from homology"/>
<dbReference type="GO" id="GO:0005525">
    <property type="term" value="F:GTP binding"/>
    <property type="evidence" value="ECO:0007669"/>
    <property type="project" value="UniProtKB-KW"/>
</dbReference>